<organism evidence="16 17">
    <name type="scientific">Devosia aurantiaca</name>
    <dbReference type="NCBI Taxonomy" id="2714858"/>
    <lineage>
        <taxon>Bacteria</taxon>
        <taxon>Pseudomonadati</taxon>
        <taxon>Pseudomonadota</taxon>
        <taxon>Alphaproteobacteria</taxon>
        <taxon>Hyphomicrobiales</taxon>
        <taxon>Devosiaceae</taxon>
        <taxon>Devosia</taxon>
    </lineage>
</organism>
<dbReference type="GO" id="GO:0065002">
    <property type="term" value="P:intracellular protein transmembrane transport"/>
    <property type="evidence" value="ECO:0007669"/>
    <property type="project" value="UniProtKB-UniRule"/>
</dbReference>
<evidence type="ECO:0000256" key="3">
    <source>
        <dbReference type="ARBA" id="ARBA00022490"/>
    </source>
</evidence>
<dbReference type="GO" id="GO:0017038">
    <property type="term" value="P:protein import"/>
    <property type="evidence" value="ECO:0007669"/>
    <property type="project" value="InterPro"/>
</dbReference>
<evidence type="ECO:0000256" key="8">
    <source>
        <dbReference type="ARBA" id="ARBA00022967"/>
    </source>
</evidence>
<dbReference type="InterPro" id="IPR020937">
    <property type="entry name" value="SecA_CS"/>
</dbReference>
<dbReference type="Pfam" id="PF21090">
    <property type="entry name" value="P-loop_SecA"/>
    <property type="match status" value="2"/>
</dbReference>
<dbReference type="InterPro" id="IPR011115">
    <property type="entry name" value="SecA_DEAD"/>
</dbReference>
<evidence type="ECO:0000259" key="14">
    <source>
        <dbReference type="PROSITE" id="PS51194"/>
    </source>
</evidence>
<dbReference type="SMART" id="SM00958">
    <property type="entry name" value="SecA_PP_bind"/>
    <property type="match status" value="1"/>
</dbReference>
<dbReference type="SUPFAM" id="SSF81767">
    <property type="entry name" value="Pre-protein crosslinking domain of SecA"/>
    <property type="match status" value="1"/>
</dbReference>
<keyword evidence="2 11" id="KW-1003">Cell membrane</keyword>
<dbReference type="FunFam" id="3.40.50.300:FF:000429">
    <property type="entry name" value="Preprotein translocase subunit SecA"/>
    <property type="match status" value="1"/>
</dbReference>
<evidence type="ECO:0000259" key="15">
    <source>
        <dbReference type="PROSITE" id="PS51196"/>
    </source>
</evidence>
<dbReference type="EMBL" id="JAALFG010000003">
    <property type="protein sequence ID" value="NGP18563.1"/>
    <property type="molecule type" value="Genomic_DNA"/>
</dbReference>
<dbReference type="InterPro" id="IPR011130">
    <property type="entry name" value="SecA_preprotein_X-link_dom"/>
</dbReference>
<feature type="binding site" evidence="11">
    <location>
        <position position="545"/>
    </location>
    <ligand>
        <name>ATP</name>
        <dbReference type="ChEBI" id="CHEBI:30616"/>
    </ligand>
</feature>
<dbReference type="GO" id="GO:0005524">
    <property type="term" value="F:ATP binding"/>
    <property type="evidence" value="ECO:0007669"/>
    <property type="project" value="UniProtKB-UniRule"/>
</dbReference>
<dbReference type="GO" id="GO:0008564">
    <property type="term" value="F:protein-exporting ATPase activity"/>
    <property type="evidence" value="ECO:0007669"/>
    <property type="project" value="UniProtKB-EC"/>
</dbReference>
<dbReference type="Proteomes" id="UP000474802">
    <property type="component" value="Unassembled WGS sequence"/>
</dbReference>
<comment type="caution">
    <text evidence="16">The sequence shown here is derived from an EMBL/GenBank/DDBJ whole genome shotgun (WGS) entry which is preliminary data.</text>
</comment>
<keyword evidence="8 11" id="KW-1278">Translocase</keyword>
<dbReference type="CDD" id="cd17928">
    <property type="entry name" value="DEXDc_SecA"/>
    <property type="match status" value="1"/>
</dbReference>
<dbReference type="PRINTS" id="PR00906">
    <property type="entry name" value="SECA"/>
</dbReference>
<feature type="domain" description="SecA family profile" evidence="15">
    <location>
        <begin position="32"/>
        <end position="638"/>
    </location>
</feature>
<keyword evidence="3 11" id="KW-0963">Cytoplasm</keyword>
<feature type="domain" description="Helicase C-terminal" evidence="14">
    <location>
        <begin position="470"/>
        <end position="630"/>
    </location>
</feature>
<dbReference type="GO" id="GO:0043952">
    <property type="term" value="P:protein transport by the Sec complex"/>
    <property type="evidence" value="ECO:0007669"/>
    <property type="project" value="TreeGrafter"/>
</dbReference>
<dbReference type="PROSITE" id="PS51194">
    <property type="entry name" value="HELICASE_CTER"/>
    <property type="match status" value="1"/>
</dbReference>
<dbReference type="GO" id="GO:0005886">
    <property type="term" value="C:plasma membrane"/>
    <property type="evidence" value="ECO:0007669"/>
    <property type="project" value="UniProtKB-SubCell"/>
</dbReference>
<gene>
    <name evidence="11" type="primary">secA</name>
    <name evidence="16" type="ORF">G5575_13695</name>
</gene>
<evidence type="ECO:0000313" key="16">
    <source>
        <dbReference type="EMBL" id="NGP18563.1"/>
    </source>
</evidence>
<dbReference type="AlphaFoldDB" id="A0A6M1SW14"/>
<reference evidence="16 17" key="1">
    <citation type="submission" date="2020-02" db="EMBL/GenBank/DDBJ databases">
        <authorList>
            <person name="Khan S.A."/>
            <person name="Jeon C.O."/>
            <person name="Chun B.H."/>
        </authorList>
    </citation>
    <scope>NUCLEOTIDE SEQUENCE [LARGE SCALE GENOMIC DNA]</scope>
    <source>
        <strain evidence="16 17">H239</strain>
    </source>
</reference>
<keyword evidence="17" id="KW-1185">Reference proteome</keyword>
<evidence type="ECO:0000256" key="5">
    <source>
        <dbReference type="ARBA" id="ARBA00022741"/>
    </source>
</evidence>
<dbReference type="InterPro" id="IPR027417">
    <property type="entry name" value="P-loop_NTPase"/>
</dbReference>
<comment type="subunit">
    <text evidence="11">Monomer and homodimer. Part of the essential Sec protein translocation apparatus which comprises SecA, SecYEG and auxiliary proteins SecDF-YajC and YidC.</text>
</comment>
<dbReference type="GO" id="GO:0005829">
    <property type="term" value="C:cytosol"/>
    <property type="evidence" value="ECO:0007669"/>
    <property type="project" value="TreeGrafter"/>
</dbReference>
<dbReference type="PROSITE" id="PS01312">
    <property type="entry name" value="SECA"/>
    <property type="match status" value="1"/>
</dbReference>
<keyword evidence="1 11" id="KW-0813">Transport</keyword>
<evidence type="ECO:0000256" key="2">
    <source>
        <dbReference type="ARBA" id="ARBA00022475"/>
    </source>
</evidence>
<comment type="function">
    <text evidence="11">Part of the Sec protein translocase complex. Interacts with the SecYEG preprotein conducting channel. Has a central role in coupling the hydrolysis of ATP to the transfer of proteins into and across the cell membrane, serving both as a receptor for the preprotein-SecB complex and as an ATP-driven molecular motor driving the stepwise translocation of polypeptide chains across the membrane.</text>
</comment>
<comment type="similarity">
    <text evidence="11">Belongs to the SecA family.</text>
</comment>
<keyword evidence="7 11" id="KW-0653">Protein transport</keyword>
<evidence type="ECO:0000256" key="7">
    <source>
        <dbReference type="ARBA" id="ARBA00022927"/>
    </source>
</evidence>
<dbReference type="InterPro" id="IPR000185">
    <property type="entry name" value="SecA"/>
</dbReference>
<dbReference type="Gene3D" id="3.40.50.300">
    <property type="entry name" value="P-loop containing nucleotide triphosphate hydrolases"/>
    <property type="match status" value="2"/>
</dbReference>
<dbReference type="PANTHER" id="PTHR30612">
    <property type="entry name" value="SECA INNER MEMBRANE COMPONENT OF SEC PROTEIN SECRETION SYSTEM"/>
    <property type="match status" value="1"/>
</dbReference>
<accession>A0A6M1SW14</accession>
<dbReference type="Gene3D" id="3.90.1440.10">
    <property type="entry name" value="SecA, preprotein cross-linking domain"/>
    <property type="match status" value="1"/>
</dbReference>
<feature type="region of interest" description="Disordered" evidence="12">
    <location>
        <begin position="1"/>
        <end position="23"/>
    </location>
</feature>
<dbReference type="Pfam" id="PF01043">
    <property type="entry name" value="SecA_PP_bind"/>
    <property type="match status" value="1"/>
</dbReference>
<evidence type="ECO:0000256" key="12">
    <source>
        <dbReference type="SAM" id="MobiDB-lite"/>
    </source>
</evidence>
<dbReference type="PANTHER" id="PTHR30612:SF0">
    <property type="entry name" value="CHLOROPLAST PROTEIN-TRANSPORTING ATPASE"/>
    <property type="match status" value="1"/>
</dbReference>
<evidence type="ECO:0000256" key="11">
    <source>
        <dbReference type="HAMAP-Rule" id="MF_01382"/>
    </source>
</evidence>
<evidence type="ECO:0000256" key="6">
    <source>
        <dbReference type="ARBA" id="ARBA00022840"/>
    </source>
</evidence>
<dbReference type="RefSeq" id="WP_164534826.1">
    <property type="nucleotide sequence ID" value="NZ_JAALFG010000003.1"/>
</dbReference>
<reference evidence="16 17" key="2">
    <citation type="submission" date="2020-03" db="EMBL/GenBank/DDBJ databases">
        <title>Devosia chinhatensis sp. nov., isolated from a hexachlorocyclohexane (HCH) dump site in India.</title>
        <authorList>
            <person name="Kumar M."/>
            <person name="Lal R."/>
        </authorList>
    </citation>
    <scope>NUCLEOTIDE SEQUENCE [LARGE SCALE GENOMIC DNA]</scope>
    <source>
        <strain evidence="16 17">H239</strain>
    </source>
</reference>
<evidence type="ECO:0000256" key="4">
    <source>
        <dbReference type="ARBA" id="ARBA00022519"/>
    </source>
</evidence>
<dbReference type="GO" id="GO:0031522">
    <property type="term" value="C:cell envelope Sec protein transport complex"/>
    <property type="evidence" value="ECO:0007669"/>
    <property type="project" value="TreeGrafter"/>
</dbReference>
<dbReference type="InterPro" id="IPR044722">
    <property type="entry name" value="SecA_SF2_C"/>
</dbReference>
<proteinExistence type="inferred from homology"/>
<comment type="subcellular location">
    <subcellularLocation>
        <location evidence="11">Cell membrane</location>
        <topology evidence="11">Peripheral membrane protein</topology>
        <orientation evidence="11">Cytoplasmic side</orientation>
    </subcellularLocation>
    <subcellularLocation>
        <location evidence="11">Cytoplasm</location>
    </subcellularLocation>
    <text evidence="11">Distribution is 50-50.</text>
</comment>
<dbReference type="PROSITE" id="PS51196">
    <property type="entry name" value="SECA_MOTOR_DEAD"/>
    <property type="match status" value="1"/>
</dbReference>
<keyword evidence="10 11" id="KW-0472">Membrane</keyword>
<feature type="binding site" evidence="11">
    <location>
        <begin position="135"/>
        <end position="139"/>
    </location>
    <ligand>
        <name>ATP</name>
        <dbReference type="ChEBI" id="CHEBI:30616"/>
    </ligand>
</feature>
<evidence type="ECO:0000313" key="17">
    <source>
        <dbReference type="Proteomes" id="UP000474802"/>
    </source>
</evidence>
<sequence>MSELASSQALPRPIQYPEKADKPQKKLDKVANDLFGHAIAWTTKPRSRALKSIVAKVDAYDERYRALDQADLERAIADTSQALRRSSGFPEHLVVQGFALVREISGRLSGRRHYGVQLIGAYAIVRGNLAEMSTGEGKTLTAALAAGTVAMSGLPVHVVTVNDYLAQRDAEITKPIYAALGLSVGVVVSGQTFEQRRAAYACDVTYCTNKELTFDYLRDRIVLGQQSNNLRLKMEGLRAGSTRMAELRMRGLHFAIVDEADSVLVDEARTPLIISGQSDAQVTADVAKDALALADSMQVDVDYSIVVDEKRIILTEAGRSRIAEYAKHRDQNWRGVIVREELARQALSARHLFHLGEQYMVREGKVQIIDEHTGRAMPDRAWSDGLHQMIEIKEGCTPSPRRVTIARMTYQRFFRRYRYLSGMSGTAQHVASELWSVYKLPVVRIPTHRPVQRIHLTDRVLQTTEAKWSVAIARIRELHERGVPILVGTRSVAASNAASKRLAEAGLPHEVLSAAQDGEEAAIVARAGEHGRITVATNMAGRGTDISLAPGVENLGGLHVLMVDRHEARRIDDQLAGRSGRQGQKGCFQAILSLEDPLMDFPLSGLLRAAEATIRPFSGEAFARWLLRFAQRRTERIHAGMRRDL</sequence>
<evidence type="ECO:0000256" key="1">
    <source>
        <dbReference type="ARBA" id="ARBA00022448"/>
    </source>
</evidence>
<dbReference type="HAMAP" id="MF_01382">
    <property type="entry name" value="SecA"/>
    <property type="match status" value="1"/>
</dbReference>
<feature type="binding site" evidence="11">
    <location>
        <position position="117"/>
    </location>
    <ligand>
        <name>ATP</name>
        <dbReference type="ChEBI" id="CHEBI:30616"/>
    </ligand>
</feature>
<protein>
    <recommendedName>
        <fullName evidence="11">Protein translocase subunit SecA</fullName>
        <ecNumber evidence="11">7.4.2.8</ecNumber>
    </recommendedName>
</protein>
<dbReference type="Pfam" id="PF07517">
    <property type="entry name" value="SecA_DEAD"/>
    <property type="match status" value="1"/>
</dbReference>
<dbReference type="InterPro" id="IPR014018">
    <property type="entry name" value="SecA_motor_DEAD"/>
</dbReference>
<dbReference type="InterPro" id="IPR036670">
    <property type="entry name" value="SecA_X-link_sf"/>
</dbReference>
<dbReference type="InterPro" id="IPR001650">
    <property type="entry name" value="Helicase_C-like"/>
</dbReference>
<keyword evidence="5 11" id="KW-0547">Nucleotide-binding</keyword>
<name>A0A6M1SW14_9HYPH</name>
<dbReference type="SMART" id="SM00957">
    <property type="entry name" value="SecA_DEAD"/>
    <property type="match status" value="1"/>
</dbReference>
<dbReference type="GO" id="GO:0006605">
    <property type="term" value="P:protein targeting"/>
    <property type="evidence" value="ECO:0007669"/>
    <property type="project" value="UniProtKB-UniRule"/>
</dbReference>
<keyword evidence="6 11" id="KW-0067">ATP-binding</keyword>
<evidence type="ECO:0000259" key="13">
    <source>
        <dbReference type="PROSITE" id="PS51192"/>
    </source>
</evidence>
<keyword evidence="4" id="KW-0997">Cell inner membrane</keyword>
<evidence type="ECO:0000256" key="9">
    <source>
        <dbReference type="ARBA" id="ARBA00023010"/>
    </source>
</evidence>
<comment type="catalytic activity">
    <reaction evidence="11">
        <text>ATP + H2O + cellular proteinSide 1 = ADP + phosphate + cellular proteinSide 2.</text>
        <dbReference type="EC" id="7.4.2.8"/>
    </reaction>
</comment>
<dbReference type="PROSITE" id="PS51192">
    <property type="entry name" value="HELICASE_ATP_BIND_1"/>
    <property type="match status" value="1"/>
</dbReference>
<evidence type="ECO:0000256" key="10">
    <source>
        <dbReference type="ARBA" id="ARBA00023136"/>
    </source>
</evidence>
<dbReference type="EC" id="7.4.2.8" evidence="11"/>
<feature type="domain" description="Helicase ATP-binding" evidence="13">
    <location>
        <begin position="119"/>
        <end position="276"/>
    </location>
</feature>
<dbReference type="SUPFAM" id="SSF52540">
    <property type="entry name" value="P-loop containing nucleoside triphosphate hydrolases"/>
    <property type="match status" value="2"/>
</dbReference>
<keyword evidence="9 11" id="KW-0811">Translocation</keyword>
<dbReference type="CDD" id="cd18803">
    <property type="entry name" value="SF2_C_secA"/>
    <property type="match status" value="1"/>
</dbReference>
<dbReference type="InterPro" id="IPR014001">
    <property type="entry name" value="Helicase_ATP-bd"/>
</dbReference>